<dbReference type="PROSITE" id="PS50240">
    <property type="entry name" value="TRYPSIN_DOM"/>
    <property type="match status" value="1"/>
</dbReference>
<dbReference type="InterPro" id="IPR001314">
    <property type="entry name" value="Peptidase_S1A"/>
</dbReference>
<comment type="similarity">
    <text evidence="6 8">Belongs to the peptidase S1 family. CLIP subfamily.</text>
</comment>
<dbReference type="Pfam" id="PF12032">
    <property type="entry name" value="CLIP"/>
    <property type="match status" value="1"/>
</dbReference>
<dbReference type="GO" id="GO:0005576">
    <property type="term" value="C:extracellular region"/>
    <property type="evidence" value="ECO:0007669"/>
    <property type="project" value="UniProtKB-SubCell"/>
</dbReference>
<sequence length="418" mass="45878">MTDYIKISTLLLVILSTVNAQMIKQNLCAKSTDTCQLLTECDFALKLINSIRDNVSTKGPIIQKLQELHCGFRGRSPLVCCSSTPSDGSIVYYQTEDTATNRPKPLTTTTPMPMTTEPSKIAVVPPSTVSELTVETASPVEPDVFPGRNICGQSISNDKIIGGSITAIDEYPWMARIKYLVQNSDGSTKTRYACSATLITDRHLVTAAHCLPRKQQAVAVSLGDWNIDSPEECYGGVCPDPPVEIEIESIVKHPAYKAPNYTFGDIAILKLKRPVTFTDFIQPICLPTTEYIKMQDYTHNSVYWTAGWGVTEFGDASMVKRKVDIEAVPMDVCRAALPYIPESSSQSLICAGGRQGKDSCSGDSGGPLMREVKENYKANWFLYGVTSFGSKRCGSAGIPGVYTRVTVYMDWIRNIVQT</sequence>
<evidence type="ECO:0000256" key="3">
    <source>
        <dbReference type="ARBA" id="ARBA00022801"/>
    </source>
</evidence>
<dbReference type="InterPro" id="IPR051487">
    <property type="entry name" value="Ser/Thr_Proteases_Immune/Dev"/>
</dbReference>
<accession>A0A6J1N2D8</accession>
<comment type="subcellular location">
    <subcellularLocation>
        <location evidence="8">Secreted</location>
    </subcellularLocation>
</comment>
<protein>
    <recommendedName>
        <fullName evidence="8">CLIP domain-containing serine protease</fullName>
        <ecNumber evidence="7">3.4.21.-</ecNumber>
    </recommendedName>
</protein>
<dbReference type="KEGG" id="bany:112047960"/>
<dbReference type="InterPro" id="IPR018114">
    <property type="entry name" value="TRYPSIN_HIS"/>
</dbReference>
<dbReference type="PROSITE" id="PS00135">
    <property type="entry name" value="TRYPSIN_SER"/>
    <property type="match status" value="1"/>
</dbReference>
<dbReference type="Gene3D" id="3.30.1640.30">
    <property type="match status" value="1"/>
</dbReference>
<dbReference type="InterPro" id="IPR022700">
    <property type="entry name" value="CLIP"/>
</dbReference>
<dbReference type="GO" id="GO:0004252">
    <property type="term" value="F:serine-type endopeptidase activity"/>
    <property type="evidence" value="ECO:0007669"/>
    <property type="project" value="UniProtKB-UniRule"/>
</dbReference>
<dbReference type="OrthoDB" id="547031at2759"/>
<dbReference type="SUPFAM" id="SSF50494">
    <property type="entry name" value="Trypsin-like serine proteases"/>
    <property type="match status" value="1"/>
</dbReference>
<evidence type="ECO:0000256" key="6">
    <source>
        <dbReference type="ARBA" id="ARBA00024195"/>
    </source>
</evidence>
<evidence type="ECO:0000313" key="11">
    <source>
        <dbReference type="RefSeq" id="XP_023941049.2"/>
    </source>
</evidence>
<evidence type="ECO:0000256" key="8">
    <source>
        <dbReference type="RuleBase" id="RU366078"/>
    </source>
</evidence>
<feature type="signal peptide" evidence="8">
    <location>
        <begin position="1"/>
        <end position="20"/>
    </location>
</feature>
<name>A0A6J1N2D8_BICAN</name>
<dbReference type="CDD" id="cd00190">
    <property type="entry name" value="Tryp_SPc"/>
    <property type="match status" value="1"/>
</dbReference>
<reference evidence="11" key="1">
    <citation type="submission" date="2025-08" db="UniProtKB">
        <authorList>
            <consortium name="RefSeq"/>
        </authorList>
    </citation>
    <scope>IDENTIFICATION</scope>
</reference>
<keyword evidence="2 8" id="KW-0732">Signal</keyword>
<dbReference type="AlphaFoldDB" id="A0A6J1N2D8"/>
<keyword evidence="3 7" id="KW-0378">Hydrolase</keyword>
<dbReference type="InterPro" id="IPR043504">
    <property type="entry name" value="Peptidase_S1_PA_chymotrypsin"/>
</dbReference>
<evidence type="ECO:0000313" key="10">
    <source>
        <dbReference type="Proteomes" id="UP001652582"/>
    </source>
</evidence>
<keyword evidence="4 7" id="KW-0720">Serine protease</keyword>
<dbReference type="PANTHER" id="PTHR24256">
    <property type="entry name" value="TRYPTASE-RELATED"/>
    <property type="match status" value="1"/>
</dbReference>
<keyword evidence="8" id="KW-0964">Secreted</keyword>
<keyword evidence="10" id="KW-1185">Reference proteome</keyword>
<evidence type="ECO:0000259" key="9">
    <source>
        <dbReference type="PROSITE" id="PS50240"/>
    </source>
</evidence>
<feature type="domain" description="Peptidase S1" evidence="9">
    <location>
        <begin position="160"/>
        <end position="417"/>
    </location>
</feature>
<dbReference type="Gene3D" id="2.40.10.10">
    <property type="entry name" value="Trypsin-like serine proteases"/>
    <property type="match status" value="2"/>
</dbReference>
<feature type="chain" id="PRO_5045006680" description="CLIP domain-containing serine protease" evidence="8">
    <location>
        <begin position="21"/>
        <end position="418"/>
    </location>
</feature>
<evidence type="ECO:0000256" key="4">
    <source>
        <dbReference type="ARBA" id="ARBA00022825"/>
    </source>
</evidence>
<comment type="domain">
    <text evidence="8">The clip domain consists of 35-55 residues which are 'knitted' together usually by 3 conserved disulfide bonds forming a clip-like compact structure.</text>
</comment>
<dbReference type="EC" id="3.4.21.-" evidence="7"/>
<keyword evidence="5" id="KW-1015">Disulfide bond</keyword>
<dbReference type="PRINTS" id="PR00722">
    <property type="entry name" value="CHYMOTRYPSIN"/>
</dbReference>
<dbReference type="Pfam" id="PF00089">
    <property type="entry name" value="Trypsin"/>
    <property type="match status" value="1"/>
</dbReference>
<dbReference type="InterPro" id="IPR001254">
    <property type="entry name" value="Trypsin_dom"/>
</dbReference>
<dbReference type="GeneID" id="112047960"/>
<dbReference type="SMART" id="SM00020">
    <property type="entry name" value="Tryp_SPc"/>
    <property type="match status" value="1"/>
</dbReference>
<dbReference type="InterPro" id="IPR009003">
    <property type="entry name" value="Peptidase_S1_PA"/>
</dbReference>
<dbReference type="PROSITE" id="PS00134">
    <property type="entry name" value="TRYPSIN_HIS"/>
    <property type="match status" value="1"/>
</dbReference>
<dbReference type="RefSeq" id="XP_023941049.2">
    <property type="nucleotide sequence ID" value="XM_024085281.2"/>
</dbReference>
<evidence type="ECO:0000256" key="1">
    <source>
        <dbReference type="ARBA" id="ARBA00022670"/>
    </source>
</evidence>
<gene>
    <name evidence="11" type="primary">LOC112047960</name>
</gene>
<keyword evidence="1 7" id="KW-0645">Protease</keyword>
<evidence type="ECO:0000256" key="2">
    <source>
        <dbReference type="ARBA" id="ARBA00022729"/>
    </source>
</evidence>
<dbReference type="InterPro" id="IPR033116">
    <property type="entry name" value="TRYPSIN_SER"/>
</dbReference>
<evidence type="ECO:0000256" key="7">
    <source>
        <dbReference type="RuleBase" id="RU363034"/>
    </source>
</evidence>
<evidence type="ECO:0000256" key="5">
    <source>
        <dbReference type="ARBA" id="ARBA00023157"/>
    </source>
</evidence>
<dbReference type="Proteomes" id="UP001652582">
    <property type="component" value="Chromosome 21"/>
</dbReference>
<dbReference type="InterPro" id="IPR038565">
    <property type="entry name" value="CLIP_sf"/>
</dbReference>
<dbReference type="GO" id="GO:0006508">
    <property type="term" value="P:proteolysis"/>
    <property type="evidence" value="ECO:0007669"/>
    <property type="project" value="UniProtKB-KW"/>
</dbReference>
<proteinExistence type="inferred from homology"/>
<organism evidence="10 11">
    <name type="scientific">Bicyclus anynana</name>
    <name type="common">Squinting bush brown butterfly</name>
    <dbReference type="NCBI Taxonomy" id="110368"/>
    <lineage>
        <taxon>Eukaryota</taxon>
        <taxon>Metazoa</taxon>
        <taxon>Ecdysozoa</taxon>
        <taxon>Arthropoda</taxon>
        <taxon>Hexapoda</taxon>
        <taxon>Insecta</taxon>
        <taxon>Pterygota</taxon>
        <taxon>Neoptera</taxon>
        <taxon>Endopterygota</taxon>
        <taxon>Lepidoptera</taxon>
        <taxon>Glossata</taxon>
        <taxon>Ditrysia</taxon>
        <taxon>Papilionoidea</taxon>
        <taxon>Nymphalidae</taxon>
        <taxon>Satyrinae</taxon>
        <taxon>Satyrini</taxon>
        <taxon>Mycalesina</taxon>
        <taxon>Bicyclus</taxon>
    </lineage>
</organism>